<accession>K2AD20</accession>
<evidence type="ECO:0000256" key="1">
    <source>
        <dbReference type="ARBA" id="ARBA00000385"/>
    </source>
</evidence>
<evidence type="ECO:0000256" key="5">
    <source>
        <dbReference type="HAMAP-Rule" id="MF_01080"/>
    </source>
</evidence>
<keyword evidence="3 5" id="KW-0819">tRNA processing</keyword>
<comment type="function">
    <text evidence="5">Responsible for synthesis of pseudouridine from uracil-55 in the psi GC loop of transfer RNAs.</text>
</comment>
<dbReference type="Gene3D" id="3.30.2350.10">
    <property type="entry name" value="Pseudouridine synthase"/>
    <property type="match status" value="1"/>
</dbReference>
<dbReference type="HAMAP" id="MF_01080">
    <property type="entry name" value="TruB_bact"/>
    <property type="match status" value="1"/>
</dbReference>
<dbReference type="GO" id="GO:0031119">
    <property type="term" value="P:tRNA pseudouridine synthesis"/>
    <property type="evidence" value="ECO:0007669"/>
    <property type="project" value="UniProtKB-UniRule"/>
</dbReference>
<dbReference type="InterPro" id="IPR014780">
    <property type="entry name" value="tRNA_psdUridine_synth_TruB"/>
</dbReference>
<name>K2AD20_9BACT</name>
<dbReference type="SUPFAM" id="SSF55120">
    <property type="entry name" value="Pseudouridine synthase"/>
    <property type="match status" value="1"/>
</dbReference>
<dbReference type="Pfam" id="PF01509">
    <property type="entry name" value="TruB_N"/>
    <property type="match status" value="1"/>
</dbReference>
<evidence type="ECO:0000259" key="6">
    <source>
        <dbReference type="Pfam" id="PF01509"/>
    </source>
</evidence>
<evidence type="ECO:0000256" key="4">
    <source>
        <dbReference type="ARBA" id="ARBA00023235"/>
    </source>
</evidence>
<dbReference type="EC" id="5.4.99.25" evidence="5"/>
<comment type="catalytic activity">
    <reaction evidence="1 5">
        <text>uridine(55) in tRNA = pseudouridine(55) in tRNA</text>
        <dbReference type="Rhea" id="RHEA:42532"/>
        <dbReference type="Rhea" id="RHEA-COMP:10101"/>
        <dbReference type="Rhea" id="RHEA-COMP:10102"/>
        <dbReference type="ChEBI" id="CHEBI:65314"/>
        <dbReference type="ChEBI" id="CHEBI:65315"/>
        <dbReference type="EC" id="5.4.99.25"/>
    </reaction>
</comment>
<feature type="domain" description="Pseudouridine synthase II N-terminal" evidence="6">
    <location>
        <begin position="21"/>
        <end position="176"/>
    </location>
</feature>
<proteinExistence type="inferred from homology"/>
<keyword evidence="4 5" id="KW-0413">Isomerase</keyword>
<gene>
    <name evidence="5" type="primary">truB</name>
    <name evidence="7" type="ORF">ACD_49C00074G0007</name>
</gene>
<protein>
    <recommendedName>
        <fullName evidence="5">tRNA pseudouridine synthase B</fullName>
        <ecNumber evidence="5">5.4.99.25</ecNumber>
    </recommendedName>
    <alternativeName>
        <fullName evidence="5">tRNA pseudouridine(55) synthase</fullName>
        <shortName evidence="5">Psi55 synthase</shortName>
    </alternativeName>
    <alternativeName>
        <fullName evidence="5">tRNA pseudouridylate synthase</fullName>
    </alternativeName>
    <alternativeName>
        <fullName evidence="5">tRNA-uridine isomerase</fullName>
    </alternativeName>
</protein>
<dbReference type="GO" id="GO:1990481">
    <property type="term" value="P:mRNA pseudouridine synthesis"/>
    <property type="evidence" value="ECO:0007669"/>
    <property type="project" value="TreeGrafter"/>
</dbReference>
<dbReference type="PANTHER" id="PTHR13767:SF2">
    <property type="entry name" value="PSEUDOURIDYLATE SYNTHASE TRUB1"/>
    <property type="match status" value="1"/>
</dbReference>
<evidence type="ECO:0000313" key="7">
    <source>
        <dbReference type="EMBL" id="EKD65930.1"/>
    </source>
</evidence>
<dbReference type="NCBIfam" id="TIGR00431">
    <property type="entry name" value="TruB"/>
    <property type="match status" value="1"/>
</dbReference>
<sequence>MFYLINKPIWISSFFAISKLRKILNIKKVGHTGTLDPLASGLLLVATGNSTKLISYLDKARKTYVFSFNLDWYTESGDLGTEVHYLDKKLIKETQKNITKEKIQNLIESKFLWKISQIPPKYSAIKVNWKRAYSLARDWKEVQIPERTVEIFDYKLLDYNFPTISLQMTVSAWTYIRTIAEDIWKELWLNAYTIALHRSKIWELDESKSVEIENLKETDSIPYSHLFQDFKEIILDPENISKISSWIILENKFSLIEWGKYFIKNENWEYISLIEVKNNKLVIIANKIY</sequence>
<dbReference type="GO" id="GO:0160148">
    <property type="term" value="F:tRNA pseudouridine(55) synthase activity"/>
    <property type="evidence" value="ECO:0007669"/>
    <property type="project" value="UniProtKB-EC"/>
</dbReference>
<feature type="active site" description="Nucleophile" evidence="5">
    <location>
        <position position="36"/>
    </location>
</feature>
<dbReference type="EMBL" id="AMFJ01021660">
    <property type="protein sequence ID" value="EKD65930.1"/>
    <property type="molecule type" value="Genomic_DNA"/>
</dbReference>
<dbReference type="AlphaFoldDB" id="K2AD20"/>
<evidence type="ECO:0000256" key="3">
    <source>
        <dbReference type="ARBA" id="ARBA00022694"/>
    </source>
</evidence>
<evidence type="ECO:0000256" key="2">
    <source>
        <dbReference type="ARBA" id="ARBA00005642"/>
    </source>
</evidence>
<dbReference type="InterPro" id="IPR002501">
    <property type="entry name" value="PsdUridine_synth_N"/>
</dbReference>
<dbReference type="PANTHER" id="PTHR13767">
    <property type="entry name" value="TRNA-PSEUDOURIDINE SYNTHASE"/>
    <property type="match status" value="1"/>
</dbReference>
<organism evidence="7">
    <name type="scientific">uncultured bacterium</name>
    <name type="common">gcode 4</name>
    <dbReference type="NCBI Taxonomy" id="1234023"/>
    <lineage>
        <taxon>Bacteria</taxon>
        <taxon>environmental samples</taxon>
    </lineage>
</organism>
<comment type="similarity">
    <text evidence="2 5">Belongs to the pseudouridine synthase TruB family. Type 1 subfamily.</text>
</comment>
<reference evidence="7" key="1">
    <citation type="journal article" date="2012" name="Science">
        <title>Fermentation, hydrogen, and sulfur metabolism in multiple uncultivated bacterial phyla.</title>
        <authorList>
            <person name="Wrighton K.C."/>
            <person name="Thomas B.C."/>
            <person name="Sharon I."/>
            <person name="Miller C.S."/>
            <person name="Castelle C.J."/>
            <person name="VerBerkmoes N.C."/>
            <person name="Wilkins M.J."/>
            <person name="Hettich R.L."/>
            <person name="Lipton M.S."/>
            <person name="Williams K.H."/>
            <person name="Long P.E."/>
            <person name="Banfield J.F."/>
        </authorList>
    </citation>
    <scope>NUCLEOTIDE SEQUENCE [LARGE SCALE GENOMIC DNA]</scope>
</reference>
<dbReference type="GO" id="GO:0003723">
    <property type="term" value="F:RNA binding"/>
    <property type="evidence" value="ECO:0007669"/>
    <property type="project" value="InterPro"/>
</dbReference>
<comment type="caution">
    <text evidence="7">The sequence shown here is derived from an EMBL/GenBank/DDBJ whole genome shotgun (WGS) entry which is preliminary data.</text>
</comment>
<dbReference type="InterPro" id="IPR020103">
    <property type="entry name" value="PsdUridine_synth_cat_dom_sf"/>
</dbReference>